<name>A0AAC8Q4N6_9BACT</name>
<keyword evidence="5" id="KW-1185">Reference proteome</keyword>
<feature type="domain" description="Glutamine amidotransferase" evidence="1">
    <location>
        <begin position="50"/>
        <end position="187"/>
    </location>
</feature>
<evidence type="ECO:0000313" key="3">
    <source>
        <dbReference type="EMBL" id="REG26157.1"/>
    </source>
</evidence>
<evidence type="ECO:0000313" key="2">
    <source>
        <dbReference type="EMBL" id="AKJ00993.1"/>
    </source>
</evidence>
<proteinExistence type="predicted"/>
<dbReference type="EMBL" id="CP011509">
    <property type="protein sequence ID" value="AKJ00993.1"/>
    <property type="molecule type" value="Genomic_DNA"/>
</dbReference>
<dbReference type="CDD" id="cd01741">
    <property type="entry name" value="GATase1_1"/>
    <property type="match status" value="1"/>
</dbReference>
<organism evidence="2 4">
    <name type="scientific">Archangium gephyra</name>
    <dbReference type="NCBI Taxonomy" id="48"/>
    <lineage>
        <taxon>Bacteria</taxon>
        <taxon>Pseudomonadati</taxon>
        <taxon>Myxococcota</taxon>
        <taxon>Myxococcia</taxon>
        <taxon>Myxococcales</taxon>
        <taxon>Cystobacterineae</taxon>
        <taxon>Archangiaceae</taxon>
        <taxon>Archangium</taxon>
    </lineage>
</organism>
<dbReference type="SUPFAM" id="SSF52317">
    <property type="entry name" value="Class I glutamine amidotransferase-like"/>
    <property type="match status" value="1"/>
</dbReference>
<dbReference type="AlphaFoldDB" id="A0AAC8Q4N6"/>
<dbReference type="EMBL" id="QUMU01000012">
    <property type="protein sequence ID" value="REG26157.1"/>
    <property type="molecule type" value="Genomic_DNA"/>
</dbReference>
<dbReference type="InterPro" id="IPR044992">
    <property type="entry name" value="ChyE-like"/>
</dbReference>
<dbReference type="GO" id="GO:0005829">
    <property type="term" value="C:cytosol"/>
    <property type="evidence" value="ECO:0007669"/>
    <property type="project" value="TreeGrafter"/>
</dbReference>
<keyword evidence="2" id="KW-0315">Glutamine amidotransferase</keyword>
<dbReference type="RefSeq" id="WP_082175102.1">
    <property type="nucleotide sequence ID" value="NZ_CP011509.1"/>
</dbReference>
<evidence type="ECO:0000259" key="1">
    <source>
        <dbReference type="Pfam" id="PF00117"/>
    </source>
</evidence>
<protein>
    <submittedName>
        <fullName evidence="3">GMP synthase (Glutamine-hydrolysing)</fullName>
    </submittedName>
    <submittedName>
        <fullName evidence="2">Glutamine amidotransferase class-I</fullName>
    </submittedName>
</protein>
<dbReference type="KEGG" id="age:AA314_02619"/>
<reference evidence="2 4" key="1">
    <citation type="submission" date="2015-05" db="EMBL/GenBank/DDBJ databases">
        <title>Genome assembly of Archangium gephyra DSM 2261.</title>
        <authorList>
            <person name="Sharma G."/>
            <person name="Subramanian S."/>
        </authorList>
    </citation>
    <scope>NUCLEOTIDE SEQUENCE [LARGE SCALE GENOMIC DNA]</scope>
    <source>
        <strain evidence="2 4">DSM 2261</strain>
    </source>
</reference>
<dbReference type="InterPro" id="IPR029062">
    <property type="entry name" value="Class_I_gatase-like"/>
</dbReference>
<evidence type="ECO:0000313" key="5">
    <source>
        <dbReference type="Proteomes" id="UP000256345"/>
    </source>
</evidence>
<gene>
    <name evidence="2" type="ORF">AA314_02619</name>
    <name evidence="3" type="ORF">ATI61_112252</name>
</gene>
<evidence type="ECO:0000313" key="4">
    <source>
        <dbReference type="Proteomes" id="UP000035579"/>
    </source>
</evidence>
<sequence length="335" mass="35931">MNAPSPSPRTAVILIHDEEDGPGQLGPALRRSGFSLDVRTRDPHPEDTEADLVVVMGKALGHPEGEPPALWEEERRLLARRLEAGRPSLGIGLGARLLAAAAGARVGPGEKGPVLGVHPVSLTMEGLADPLFAGFEEFFDVLHWQGDTFENIPGAQELVSTARYPHQAFRVGKSYGVRFHPEVDGGLFERWVGSSREDVARVGLTAEELLKREGPRVVRVQQHAMLLLERLATFFARQVGAGGGERYLFTVDAIQRLAGRGVLLSPGIPRRAPIVRVGQTLSLKRPDGSRVEGTVRGMASFGDTGSAIPLLVLLDSPDAEVPPGSEALTSEPLTV</sequence>
<reference evidence="3 5" key="2">
    <citation type="submission" date="2018-08" db="EMBL/GenBank/DDBJ databases">
        <title>Genomic Encyclopedia of Archaeal and Bacterial Type Strains, Phase II (KMG-II): from individual species to whole genera.</title>
        <authorList>
            <person name="Goeker M."/>
        </authorList>
    </citation>
    <scope>NUCLEOTIDE SEQUENCE [LARGE SCALE GENOMIC DNA]</scope>
    <source>
        <strain evidence="3 5">DSM 2261</strain>
    </source>
</reference>
<dbReference type="PANTHER" id="PTHR42695:SF5">
    <property type="entry name" value="GLUTAMINE AMIDOTRANSFERASE YLR126C-RELATED"/>
    <property type="match status" value="1"/>
</dbReference>
<dbReference type="Proteomes" id="UP000256345">
    <property type="component" value="Unassembled WGS sequence"/>
</dbReference>
<dbReference type="PROSITE" id="PS51273">
    <property type="entry name" value="GATASE_TYPE_1"/>
    <property type="match status" value="1"/>
</dbReference>
<accession>A0AAC8Q4N6</accession>
<dbReference type="Pfam" id="PF00117">
    <property type="entry name" value="GATase"/>
    <property type="match status" value="1"/>
</dbReference>
<dbReference type="InterPro" id="IPR017926">
    <property type="entry name" value="GATASE"/>
</dbReference>
<dbReference type="Proteomes" id="UP000035579">
    <property type="component" value="Chromosome"/>
</dbReference>
<dbReference type="Gene3D" id="3.40.50.880">
    <property type="match status" value="1"/>
</dbReference>
<dbReference type="PANTHER" id="PTHR42695">
    <property type="entry name" value="GLUTAMINE AMIDOTRANSFERASE YLR126C-RELATED"/>
    <property type="match status" value="1"/>
</dbReference>